<proteinExistence type="inferred from homology"/>
<dbReference type="InterPro" id="IPR001126">
    <property type="entry name" value="UmuC"/>
</dbReference>
<keyword evidence="2" id="KW-0227">DNA damage</keyword>
<accession>A0A6A8A5Q6</accession>
<organism evidence="4 5">
    <name type="scientific">Endobacterium cereale</name>
    <dbReference type="NCBI Taxonomy" id="2663029"/>
    <lineage>
        <taxon>Bacteria</taxon>
        <taxon>Pseudomonadati</taxon>
        <taxon>Pseudomonadota</taxon>
        <taxon>Alphaproteobacteria</taxon>
        <taxon>Hyphomicrobiales</taxon>
        <taxon>Rhizobiaceae</taxon>
        <taxon>Endobacterium</taxon>
    </lineage>
</organism>
<dbReference type="CDD" id="cd03468">
    <property type="entry name" value="PolY_like"/>
    <property type="match status" value="1"/>
</dbReference>
<dbReference type="PANTHER" id="PTHR35369:SF2">
    <property type="entry name" value="BLR3025 PROTEIN"/>
    <property type="match status" value="1"/>
</dbReference>
<dbReference type="Gene3D" id="3.30.70.270">
    <property type="match status" value="1"/>
</dbReference>
<feature type="domain" description="UmuC" evidence="3">
    <location>
        <begin position="54"/>
        <end position="177"/>
    </location>
</feature>
<comment type="caution">
    <text evidence="4">The sequence shown here is derived from an EMBL/GenBank/DDBJ whole genome shotgun (WGS) entry which is preliminary data.</text>
</comment>
<dbReference type="InterPro" id="IPR043502">
    <property type="entry name" value="DNA/RNA_pol_sf"/>
</dbReference>
<sequence>MTAAFSSARQSNLLVQTGQQRILALAFPRLSIDRVLRKKWGNAWRSTGHPDAGPVVCVAHVDNTLRIVACGDEAMRWGLRSGQGLAEARAICPGVIVIDEDQAADQRLLEAVADWCDRYTPLVALEGRNGLFLDVTGCAHLVGGEACLLEDILKRLTQMGFEVRGAISSSPGLSWAVCRHGADRIVSDEDREDVLTPLPVAALRLDPKTVAALHKLGLKCVGDLMRTPRAPLVRRFGPEVLLRLDQARGDDEEAISPRRPVASLSAERRLAEPIQSEEDILFLTRQIAKSLLSGLEARGVGGRLFELVLFRVDGQVFRLPAGASRPLRDAERITALFSQRLAALQDLEAGFGFEILRINVLHHQPFENIQSDLAENDRRHLALSTFVDQVSARFGPNCLQTYQLRESHIPERAERFVPAAEALGRQMPKAPQMLSRSERPVRLFRVPEPLESFAAEIPDGPPTRFRWRRLTHQVARAEGPERLSPEWWLDDEAAATRDYFRLESTAGYRFWIFRKGLYERDAQQHWFMHGLFA</sequence>
<name>A0A6A8A5Q6_9HYPH</name>
<dbReference type="Gene3D" id="1.10.150.20">
    <property type="entry name" value="5' to 3' exonuclease, C-terminal subdomain"/>
    <property type="match status" value="1"/>
</dbReference>
<dbReference type="GO" id="GO:0006281">
    <property type="term" value="P:DNA repair"/>
    <property type="evidence" value="ECO:0007669"/>
    <property type="project" value="InterPro"/>
</dbReference>
<dbReference type="Gene3D" id="3.40.1170.60">
    <property type="match status" value="1"/>
</dbReference>
<gene>
    <name evidence="4" type="ORF">GAO09_07870</name>
</gene>
<dbReference type="InterPro" id="IPR043128">
    <property type="entry name" value="Rev_trsase/Diguanyl_cyclase"/>
</dbReference>
<dbReference type="AlphaFoldDB" id="A0A6A8A5Q6"/>
<dbReference type="PANTHER" id="PTHR35369">
    <property type="entry name" value="BLR3025 PROTEIN-RELATED"/>
    <property type="match status" value="1"/>
</dbReference>
<comment type="similarity">
    <text evidence="1">Belongs to the DNA polymerase type-Y family.</text>
</comment>
<dbReference type="EMBL" id="WIXI01000038">
    <property type="protein sequence ID" value="MQY45974.1"/>
    <property type="molecule type" value="Genomic_DNA"/>
</dbReference>
<evidence type="ECO:0000256" key="1">
    <source>
        <dbReference type="ARBA" id="ARBA00010945"/>
    </source>
</evidence>
<keyword evidence="5" id="KW-1185">Reference proteome</keyword>
<reference evidence="4 5" key="1">
    <citation type="submission" date="2019-11" db="EMBL/GenBank/DDBJ databases">
        <title>Genome analysis of Rhizobacterium cereale a novel genus and species isolated from maize roots in North Spain.</title>
        <authorList>
            <person name="Menendez E."/>
            <person name="Flores-Felix J.D."/>
            <person name="Ramirez-Bahena M.-H."/>
            <person name="Igual J.M."/>
            <person name="Garcia-Fraile P."/>
            <person name="Peix A."/>
            <person name="Velazquez E."/>
        </authorList>
    </citation>
    <scope>NUCLEOTIDE SEQUENCE [LARGE SCALE GENOMIC DNA]</scope>
    <source>
        <strain evidence="4 5">RZME27</strain>
    </source>
</reference>
<evidence type="ECO:0000313" key="4">
    <source>
        <dbReference type="EMBL" id="MQY45974.1"/>
    </source>
</evidence>
<dbReference type="SUPFAM" id="SSF56672">
    <property type="entry name" value="DNA/RNA polymerases"/>
    <property type="match status" value="1"/>
</dbReference>
<dbReference type="Proteomes" id="UP000435138">
    <property type="component" value="Unassembled WGS sequence"/>
</dbReference>
<dbReference type="Pfam" id="PF00817">
    <property type="entry name" value="IMS"/>
    <property type="match status" value="1"/>
</dbReference>
<evidence type="ECO:0000256" key="2">
    <source>
        <dbReference type="ARBA" id="ARBA00022763"/>
    </source>
</evidence>
<dbReference type="InterPro" id="IPR050356">
    <property type="entry name" value="SulA_CellDiv_inhibitor"/>
</dbReference>
<evidence type="ECO:0000259" key="3">
    <source>
        <dbReference type="Pfam" id="PF00817"/>
    </source>
</evidence>
<protein>
    <submittedName>
        <fullName evidence="4">DNA polymerase Y family protein</fullName>
    </submittedName>
</protein>
<evidence type="ECO:0000313" key="5">
    <source>
        <dbReference type="Proteomes" id="UP000435138"/>
    </source>
</evidence>